<reference evidence="1" key="1">
    <citation type="submission" date="2021-01" db="EMBL/GenBank/DDBJ databases">
        <authorList>
            <consortium name="Genoscope - CEA"/>
            <person name="William W."/>
        </authorList>
    </citation>
    <scope>NUCLEOTIDE SEQUENCE</scope>
</reference>
<evidence type="ECO:0000313" key="1">
    <source>
        <dbReference type="EMBL" id="CAD8095566.1"/>
    </source>
</evidence>
<keyword evidence="2" id="KW-1185">Reference proteome</keyword>
<sequence>MFTEQAYDASLKINQLQIDFKQEKKVKQNRKSTGLIDAKTKKIMKALIACMKNK</sequence>
<dbReference type="Proteomes" id="UP000692954">
    <property type="component" value="Unassembled WGS sequence"/>
</dbReference>
<name>A0A8S1NZH9_9CILI</name>
<organism evidence="1 2">
    <name type="scientific">Paramecium sonneborni</name>
    <dbReference type="NCBI Taxonomy" id="65129"/>
    <lineage>
        <taxon>Eukaryota</taxon>
        <taxon>Sar</taxon>
        <taxon>Alveolata</taxon>
        <taxon>Ciliophora</taxon>
        <taxon>Intramacronucleata</taxon>
        <taxon>Oligohymenophorea</taxon>
        <taxon>Peniculida</taxon>
        <taxon>Parameciidae</taxon>
        <taxon>Paramecium</taxon>
    </lineage>
</organism>
<accession>A0A8S1NZH9</accession>
<proteinExistence type="predicted"/>
<protein>
    <submittedName>
        <fullName evidence="1">Uncharacterized protein</fullName>
    </submittedName>
</protein>
<dbReference type="AlphaFoldDB" id="A0A8S1NZH9"/>
<evidence type="ECO:0000313" key="2">
    <source>
        <dbReference type="Proteomes" id="UP000692954"/>
    </source>
</evidence>
<dbReference type="EMBL" id="CAJJDN010000064">
    <property type="protein sequence ID" value="CAD8095566.1"/>
    <property type="molecule type" value="Genomic_DNA"/>
</dbReference>
<gene>
    <name evidence="1" type="ORF">PSON_ATCC_30995.1.T0640257</name>
</gene>
<comment type="caution">
    <text evidence="1">The sequence shown here is derived from an EMBL/GenBank/DDBJ whole genome shotgun (WGS) entry which is preliminary data.</text>
</comment>